<feature type="region of interest" description="Disordered" evidence="1">
    <location>
        <begin position="1"/>
        <end position="20"/>
    </location>
</feature>
<dbReference type="InterPro" id="IPR050796">
    <property type="entry name" value="SCF_F-box_component"/>
</dbReference>
<dbReference type="InterPro" id="IPR017451">
    <property type="entry name" value="F-box-assoc_interact_dom"/>
</dbReference>
<dbReference type="OrthoDB" id="1894463at2759"/>
<reference evidence="3 4" key="1">
    <citation type="journal article" date="2018" name="Mol. Plant">
        <title>The genome of Artemisia annua provides insight into the evolution of Asteraceae family and artemisinin biosynthesis.</title>
        <authorList>
            <person name="Shen Q."/>
            <person name="Zhang L."/>
            <person name="Liao Z."/>
            <person name="Wang S."/>
            <person name="Yan T."/>
            <person name="Shi P."/>
            <person name="Liu M."/>
            <person name="Fu X."/>
            <person name="Pan Q."/>
            <person name="Wang Y."/>
            <person name="Lv Z."/>
            <person name="Lu X."/>
            <person name="Zhang F."/>
            <person name="Jiang W."/>
            <person name="Ma Y."/>
            <person name="Chen M."/>
            <person name="Hao X."/>
            <person name="Li L."/>
            <person name="Tang Y."/>
            <person name="Lv G."/>
            <person name="Zhou Y."/>
            <person name="Sun X."/>
            <person name="Brodelius P.E."/>
            <person name="Rose J.K.C."/>
            <person name="Tang K."/>
        </authorList>
    </citation>
    <scope>NUCLEOTIDE SEQUENCE [LARGE SCALE GENOMIC DNA]</scope>
    <source>
        <strain evidence="4">cv. Huhao1</strain>
        <tissue evidence="3">Leaf</tissue>
    </source>
</reference>
<dbReference type="PANTHER" id="PTHR31672">
    <property type="entry name" value="BNACNNG10540D PROTEIN"/>
    <property type="match status" value="1"/>
</dbReference>
<dbReference type="AlphaFoldDB" id="A0A2U1QB22"/>
<keyword evidence="4" id="KW-1185">Reference proteome</keyword>
<accession>A0A2U1QB22</accession>
<dbReference type="Pfam" id="PF00646">
    <property type="entry name" value="F-box"/>
    <property type="match status" value="1"/>
</dbReference>
<dbReference type="InterPro" id="IPR013187">
    <property type="entry name" value="F-box-assoc_dom_typ3"/>
</dbReference>
<protein>
    <submittedName>
        <fullName evidence="3">F-box associated domain, type 1</fullName>
    </submittedName>
</protein>
<evidence type="ECO:0000313" key="4">
    <source>
        <dbReference type="Proteomes" id="UP000245207"/>
    </source>
</evidence>
<dbReference type="PANTHER" id="PTHR31672:SF13">
    <property type="entry name" value="F-BOX PROTEIN CPR30-LIKE"/>
    <property type="match status" value="1"/>
</dbReference>
<proteinExistence type="predicted"/>
<name>A0A2U1QB22_ARTAN</name>
<sequence length="431" mass="49381">MDSGLLHEPRNKKPKLANDDDQEMIVIRKQTLSQCYVNTTSSGNTGSGFDILPRDVLLDVLVRLPISSLIKFRFVCRSCYAMSHDPELPRLHKAVVAKADPILVFHCDYPIRNQLSFVEYDGDHGADKIVKKISTPFCHSMPEFNVVGSCNGLLCLSDSLFGEPVYVFNPFTRNYLELPKCRQFQDQEVLFGFGFHPVTNEYKVVRIVYYRTPRRLIRNHRSYPRSEVHVLTIGEPKSNNSWRCLGKAPYQLDRQAKDVVVVNGRLHWVSRPGRLGGLGGLTGRTIVSFDLKDEQFKLVSKPVNRSNYHLTVIDGCLAAAVSCGYGKLEIWVMKEYDVKESWMKRFDIHGAYLAKVPSHDYGIWRKAMHEKMVRVLCVLKNGEILMEYRGGSLVKYDPKWKEFKDVVFHGMPKLFQTIVHVGSLNWTHTPI</sequence>
<evidence type="ECO:0000259" key="2">
    <source>
        <dbReference type="SMART" id="SM00256"/>
    </source>
</evidence>
<dbReference type="NCBIfam" id="TIGR01640">
    <property type="entry name" value="F_box_assoc_1"/>
    <property type="match status" value="1"/>
</dbReference>
<organism evidence="3 4">
    <name type="scientific">Artemisia annua</name>
    <name type="common">Sweet wormwood</name>
    <dbReference type="NCBI Taxonomy" id="35608"/>
    <lineage>
        <taxon>Eukaryota</taxon>
        <taxon>Viridiplantae</taxon>
        <taxon>Streptophyta</taxon>
        <taxon>Embryophyta</taxon>
        <taxon>Tracheophyta</taxon>
        <taxon>Spermatophyta</taxon>
        <taxon>Magnoliopsida</taxon>
        <taxon>eudicotyledons</taxon>
        <taxon>Gunneridae</taxon>
        <taxon>Pentapetalae</taxon>
        <taxon>asterids</taxon>
        <taxon>campanulids</taxon>
        <taxon>Asterales</taxon>
        <taxon>Asteraceae</taxon>
        <taxon>Asteroideae</taxon>
        <taxon>Anthemideae</taxon>
        <taxon>Artemisiinae</taxon>
        <taxon>Artemisia</taxon>
    </lineage>
</organism>
<dbReference type="EMBL" id="PKPP01000258">
    <property type="protein sequence ID" value="PWA95201.1"/>
    <property type="molecule type" value="Genomic_DNA"/>
</dbReference>
<dbReference type="InterPro" id="IPR036047">
    <property type="entry name" value="F-box-like_dom_sf"/>
</dbReference>
<dbReference type="InterPro" id="IPR001810">
    <property type="entry name" value="F-box_dom"/>
</dbReference>
<dbReference type="Gene3D" id="1.20.1280.50">
    <property type="match status" value="1"/>
</dbReference>
<gene>
    <name evidence="3" type="ORF">CTI12_AA052900</name>
</gene>
<evidence type="ECO:0000256" key="1">
    <source>
        <dbReference type="SAM" id="MobiDB-lite"/>
    </source>
</evidence>
<evidence type="ECO:0000313" key="3">
    <source>
        <dbReference type="EMBL" id="PWA95201.1"/>
    </source>
</evidence>
<dbReference type="SMART" id="SM00256">
    <property type="entry name" value="FBOX"/>
    <property type="match status" value="1"/>
</dbReference>
<feature type="domain" description="F-box" evidence="2">
    <location>
        <begin position="52"/>
        <end position="92"/>
    </location>
</feature>
<dbReference type="Pfam" id="PF08268">
    <property type="entry name" value="FBA_3"/>
    <property type="match status" value="1"/>
</dbReference>
<feature type="compositionally biased region" description="Basic and acidic residues" evidence="1">
    <location>
        <begin position="1"/>
        <end position="11"/>
    </location>
</feature>
<dbReference type="STRING" id="35608.A0A2U1QB22"/>
<comment type="caution">
    <text evidence="3">The sequence shown here is derived from an EMBL/GenBank/DDBJ whole genome shotgun (WGS) entry which is preliminary data.</text>
</comment>
<dbReference type="Proteomes" id="UP000245207">
    <property type="component" value="Unassembled WGS sequence"/>
</dbReference>
<dbReference type="SUPFAM" id="SSF81383">
    <property type="entry name" value="F-box domain"/>
    <property type="match status" value="1"/>
</dbReference>